<dbReference type="AlphaFoldDB" id="C4J5A4"/>
<evidence type="ECO:0000256" key="1">
    <source>
        <dbReference type="SAM" id="MobiDB-lite"/>
    </source>
</evidence>
<feature type="region of interest" description="Disordered" evidence="1">
    <location>
        <begin position="157"/>
        <end position="261"/>
    </location>
</feature>
<reference evidence="2" key="2">
    <citation type="submission" date="2012-06" db="EMBL/GenBank/DDBJ databases">
        <authorList>
            <person name="Yu Y."/>
            <person name="Currie J."/>
            <person name="Lomeli R."/>
            <person name="Angelova A."/>
            <person name="Collura K."/>
            <person name="Wissotski M."/>
            <person name="Campos D."/>
            <person name="Kudrna D."/>
            <person name="Golser W."/>
            <person name="Ashely E."/>
            <person name="Descour A."/>
            <person name="Fernandes J."/>
            <person name="Soderlund C."/>
            <person name="Walbot V."/>
        </authorList>
    </citation>
    <scope>NUCLEOTIDE SEQUENCE</scope>
    <source>
        <strain evidence="2">B73</strain>
    </source>
</reference>
<feature type="compositionally biased region" description="Basic and acidic residues" evidence="1">
    <location>
        <begin position="164"/>
        <end position="178"/>
    </location>
</feature>
<sequence>MIVPRRQIHITSFEQITFTANSRQRYITHIQASESTHTQISYHETAIPYEQQWGYKRLGMQTKETKEKKGVLVYLVSRDRHLGADLLELLLGVLGLVLADGLFDLLGETLDKVLGLLEREAGERAHHLDSGDTRAAGHLFDHHVELRLLDGGLLLGRGPAARPGRRDDGGRREGRGGDAEPLLEVVDEAAGLLEREPGDGVPELQDLGGLGGGARDGDGAAAPADVGRGVGGPRERGGGARGGGGAGEEGEGGGEGGGRHG</sequence>
<proteinExistence type="evidence at transcript level"/>
<accession>C4J5A4</accession>
<name>C4J5A4_MAIZE</name>
<organism evidence="2">
    <name type="scientific">Zea mays</name>
    <name type="common">Maize</name>
    <dbReference type="NCBI Taxonomy" id="4577"/>
    <lineage>
        <taxon>Eukaryota</taxon>
        <taxon>Viridiplantae</taxon>
        <taxon>Streptophyta</taxon>
        <taxon>Embryophyta</taxon>
        <taxon>Tracheophyta</taxon>
        <taxon>Spermatophyta</taxon>
        <taxon>Magnoliopsida</taxon>
        <taxon>Liliopsida</taxon>
        <taxon>Poales</taxon>
        <taxon>Poaceae</taxon>
        <taxon>PACMAD clade</taxon>
        <taxon>Panicoideae</taxon>
        <taxon>Andropogonodae</taxon>
        <taxon>Andropogoneae</taxon>
        <taxon>Tripsacinae</taxon>
        <taxon>Zea</taxon>
    </lineage>
</organism>
<protein>
    <submittedName>
        <fullName evidence="2">Uncharacterized protein</fullName>
    </submittedName>
</protein>
<dbReference type="EMBL" id="BT086001">
    <property type="protein sequence ID" value="ACR36354.1"/>
    <property type="molecule type" value="mRNA"/>
</dbReference>
<evidence type="ECO:0000313" key="2">
    <source>
        <dbReference type="EMBL" id="ACR36354.1"/>
    </source>
</evidence>
<reference evidence="2" key="1">
    <citation type="journal article" date="2009" name="PLoS Genet.">
        <title>Sequencing, mapping, and analysis of 27,455 maize full-length cDNAs.</title>
        <authorList>
            <person name="Soderlund C."/>
            <person name="Descour A."/>
            <person name="Kudrna D."/>
            <person name="Bomhoff M."/>
            <person name="Boyd L."/>
            <person name="Currie J."/>
            <person name="Angelova A."/>
            <person name="Collura K."/>
            <person name="Wissotski M."/>
            <person name="Ashley E."/>
            <person name="Morrow D."/>
            <person name="Fernandes J."/>
            <person name="Walbot V."/>
            <person name="Yu Y."/>
        </authorList>
    </citation>
    <scope>NUCLEOTIDE SEQUENCE</scope>
    <source>
        <strain evidence="2">B73</strain>
    </source>
</reference>